<evidence type="ECO:0000256" key="3">
    <source>
        <dbReference type="ARBA" id="ARBA00019080"/>
    </source>
</evidence>
<comment type="function">
    <text evidence="6">Component of the origin recognition complex (ORC) that binds origins of replication. DNA-binding is ATP-dependent. ORC is required to assemble the pre-replication complex necessary to initiate DNA replication.</text>
</comment>
<feature type="domain" description="Origin recognition complex subunit 2 RecA-like" evidence="8">
    <location>
        <begin position="307"/>
        <end position="463"/>
    </location>
</feature>
<dbReference type="GO" id="GO:0006260">
    <property type="term" value="P:DNA replication"/>
    <property type="evidence" value="ECO:0007669"/>
    <property type="project" value="UniProtKB-UniRule"/>
</dbReference>
<keyword evidence="5 6" id="KW-0539">Nucleus</keyword>
<proteinExistence type="inferred from homology"/>
<comment type="subunit">
    <text evidence="6">Component of the origin recognition complex (ORC).</text>
</comment>
<feature type="compositionally biased region" description="Polar residues" evidence="7">
    <location>
        <begin position="130"/>
        <end position="152"/>
    </location>
</feature>
<feature type="compositionally biased region" description="Polar residues" evidence="7">
    <location>
        <begin position="160"/>
        <end position="175"/>
    </location>
</feature>
<dbReference type="PANTHER" id="PTHR14052">
    <property type="entry name" value="ORIGIN RECOGNITION COMPLEX SUBUNIT 2"/>
    <property type="match status" value="1"/>
</dbReference>
<keyword evidence="4 6" id="KW-0235">DNA replication</keyword>
<evidence type="ECO:0000256" key="6">
    <source>
        <dbReference type="RuleBase" id="RU368084"/>
    </source>
</evidence>
<dbReference type="Pfam" id="PF04084">
    <property type="entry name" value="RecA-like_ORC2"/>
    <property type="match status" value="1"/>
</dbReference>
<dbReference type="PANTHER" id="PTHR14052:SF0">
    <property type="entry name" value="ORIGIN RECOGNITION COMPLEX SUBUNIT 2"/>
    <property type="match status" value="1"/>
</dbReference>
<name>A0A9P0HDN7_NEZVI</name>
<reference evidence="10" key="1">
    <citation type="submission" date="2022-01" db="EMBL/GenBank/DDBJ databases">
        <authorList>
            <person name="King R."/>
        </authorList>
    </citation>
    <scope>NUCLEOTIDE SEQUENCE</scope>
</reference>
<evidence type="ECO:0000259" key="9">
    <source>
        <dbReference type="Pfam" id="PF24882"/>
    </source>
</evidence>
<sequence>MNDIPEHVIHDRKNVEVFYIPDTLIDNIISHVGDKADGPIRGRRCRRPNGTMEKECTSNSPSSTVKFTRSGRKITSRFRRLSLNDDSCNNTDCKSDLNGDVDVELSKPDVVPGKLFESNDVDGKDIFSFRTPNRQNRLTNKTGEVQPKSSETPKGKMSKTIWTPNASEVVKTNTSKTPYSLRNQLRKRLVDEAAKQELDRLLEDSGSDFVPSSSSDSESESDSDSSGTFKQEEEDTKYPTPPKKSRQQIKDYVFTSEDYFDRQYSKTMTSSHTLKQLKTPRLAHSQLTSLLKMVPSTHEKSLGFLNGGIKNSFRHWLFCFSEGYNVLLYGLGSKRRILYSFHYKYLQNSNVLCINGYFPDNSIKQVLDTIASDVLKIQNVPTQFHEIVEAISDKLKSKYAKRLFILISNLDGKPFQNDKAQAAFAELSRIEKIHMVATIDHINSALLWDQNKLSAFNFIWEDCTNYGPYLDETSYEGSLMVNWSGGLALSSLKNVFSSLTVNSRKVFKILLNHQLEHKSGKYSGMHFSELYRQCREGFIVSSDLALRTLLTEFTDHELVKWKKDTDHLIITVDQNILNQFKHELI</sequence>
<evidence type="ECO:0000256" key="4">
    <source>
        <dbReference type="ARBA" id="ARBA00022705"/>
    </source>
</evidence>
<feature type="compositionally biased region" description="Low complexity" evidence="7">
    <location>
        <begin position="207"/>
        <end position="216"/>
    </location>
</feature>
<protein>
    <recommendedName>
        <fullName evidence="3 6">Origin recognition complex subunit 2</fullName>
    </recommendedName>
</protein>
<feature type="region of interest" description="Disordered" evidence="7">
    <location>
        <begin position="126"/>
        <end position="175"/>
    </location>
</feature>
<evidence type="ECO:0000259" key="8">
    <source>
        <dbReference type="Pfam" id="PF04084"/>
    </source>
</evidence>
<evidence type="ECO:0000256" key="1">
    <source>
        <dbReference type="ARBA" id="ARBA00004123"/>
    </source>
</evidence>
<dbReference type="OrthoDB" id="20198at2759"/>
<dbReference type="EMBL" id="OV725080">
    <property type="protein sequence ID" value="CAH1400053.1"/>
    <property type="molecule type" value="Genomic_DNA"/>
</dbReference>
<evidence type="ECO:0000256" key="7">
    <source>
        <dbReference type="SAM" id="MobiDB-lite"/>
    </source>
</evidence>
<accession>A0A9P0HDN7</accession>
<dbReference type="Proteomes" id="UP001152798">
    <property type="component" value="Chromosome 4"/>
</dbReference>
<evidence type="ECO:0000256" key="2">
    <source>
        <dbReference type="ARBA" id="ARBA00007421"/>
    </source>
</evidence>
<evidence type="ECO:0000256" key="5">
    <source>
        <dbReference type="ARBA" id="ARBA00023242"/>
    </source>
</evidence>
<dbReference type="GO" id="GO:0005664">
    <property type="term" value="C:nuclear origin of replication recognition complex"/>
    <property type="evidence" value="ECO:0007669"/>
    <property type="project" value="UniProtKB-UniRule"/>
</dbReference>
<evidence type="ECO:0000313" key="10">
    <source>
        <dbReference type="EMBL" id="CAH1400053.1"/>
    </source>
</evidence>
<dbReference type="GO" id="GO:0003688">
    <property type="term" value="F:DNA replication origin binding"/>
    <property type="evidence" value="ECO:0007669"/>
    <property type="project" value="UniProtKB-UniRule"/>
</dbReference>
<dbReference type="InterPro" id="IPR056773">
    <property type="entry name" value="WHD_ORC2"/>
</dbReference>
<gene>
    <name evidence="10" type="ORF">NEZAVI_LOCUS9366</name>
</gene>
<comment type="subcellular location">
    <subcellularLocation>
        <location evidence="1 6">Nucleus</location>
    </subcellularLocation>
</comment>
<dbReference type="AlphaFoldDB" id="A0A9P0HDN7"/>
<feature type="domain" description="Origin recognition complex subunit 2 winged-helix" evidence="9">
    <location>
        <begin position="518"/>
        <end position="566"/>
    </location>
</feature>
<organism evidence="10 11">
    <name type="scientific">Nezara viridula</name>
    <name type="common">Southern green stink bug</name>
    <name type="synonym">Cimex viridulus</name>
    <dbReference type="NCBI Taxonomy" id="85310"/>
    <lineage>
        <taxon>Eukaryota</taxon>
        <taxon>Metazoa</taxon>
        <taxon>Ecdysozoa</taxon>
        <taxon>Arthropoda</taxon>
        <taxon>Hexapoda</taxon>
        <taxon>Insecta</taxon>
        <taxon>Pterygota</taxon>
        <taxon>Neoptera</taxon>
        <taxon>Paraneoptera</taxon>
        <taxon>Hemiptera</taxon>
        <taxon>Heteroptera</taxon>
        <taxon>Panheteroptera</taxon>
        <taxon>Pentatomomorpha</taxon>
        <taxon>Pentatomoidea</taxon>
        <taxon>Pentatomidae</taxon>
        <taxon>Pentatominae</taxon>
        <taxon>Nezara</taxon>
    </lineage>
</organism>
<comment type="similarity">
    <text evidence="2 6">Belongs to the ORC2 family.</text>
</comment>
<evidence type="ECO:0000313" key="11">
    <source>
        <dbReference type="Proteomes" id="UP001152798"/>
    </source>
</evidence>
<dbReference type="Pfam" id="PF24882">
    <property type="entry name" value="WHD_ORC2"/>
    <property type="match status" value="1"/>
</dbReference>
<dbReference type="InterPro" id="IPR056772">
    <property type="entry name" value="RecA-like_ORC2"/>
</dbReference>
<feature type="region of interest" description="Disordered" evidence="7">
    <location>
        <begin position="200"/>
        <end position="247"/>
    </location>
</feature>
<keyword evidence="11" id="KW-1185">Reference proteome</keyword>
<dbReference type="InterPro" id="IPR007220">
    <property type="entry name" value="ORC2"/>
</dbReference>